<keyword evidence="1" id="KW-0862">Zinc</keyword>
<dbReference type="KEGG" id="eus:EUTSA_v10019470mg"/>
<feature type="non-terminal residue" evidence="4">
    <location>
        <position position="1"/>
    </location>
</feature>
<accession>V4KBY7</accession>
<proteinExistence type="predicted"/>
<keyword evidence="5" id="KW-1185">Reference proteome</keyword>
<feature type="region of interest" description="Disordered" evidence="2">
    <location>
        <begin position="84"/>
        <end position="105"/>
    </location>
</feature>
<name>V4KBY7_EUTSA</name>
<dbReference type="AlphaFoldDB" id="V4KBY7"/>
<feature type="compositionally biased region" description="Basic and acidic residues" evidence="2">
    <location>
        <begin position="89"/>
        <end position="105"/>
    </location>
</feature>
<keyword evidence="1" id="KW-0863">Zinc-finger</keyword>
<feature type="region of interest" description="Disordered" evidence="2">
    <location>
        <begin position="252"/>
        <end position="272"/>
    </location>
</feature>
<dbReference type="InterPro" id="IPR001878">
    <property type="entry name" value="Znf_CCHC"/>
</dbReference>
<dbReference type="GO" id="GO:0003676">
    <property type="term" value="F:nucleic acid binding"/>
    <property type="evidence" value="ECO:0007669"/>
    <property type="project" value="InterPro"/>
</dbReference>
<feature type="compositionally biased region" description="Polar residues" evidence="2">
    <location>
        <begin position="256"/>
        <end position="272"/>
    </location>
</feature>
<dbReference type="GO" id="GO:0008270">
    <property type="term" value="F:zinc ion binding"/>
    <property type="evidence" value="ECO:0007669"/>
    <property type="project" value="UniProtKB-KW"/>
</dbReference>
<dbReference type="InterPro" id="IPR036875">
    <property type="entry name" value="Znf_CCHC_sf"/>
</dbReference>
<dbReference type="EMBL" id="KI517953">
    <property type="protein sequence ID" value="ESQ28609.1"/>
    <property type="molecule type" value="Genomic_DNA"/>
</dbReference>
<evidence type="ECO:0000313" key="4">
    <source>
        <dbReference type="EMBL" id="ESQ28609.1"/>
    </source>
</evidence>
<dbReference type="Gene3D" id="4.10.60.10">
    <property type="entry name" value="Zinc finger, CCHC-type"/>
    <property type="match status" value="1"/>
</dbReference>
<protein>
    <recommendedName>
        <fullName evidence="3">CCHC-type domain-containing protein</fullName>
    </recommendedName>
</protein>
<reference evidence="4 5" key="1">
    <citation type="journal article" date="2013" name="Front. Plant Sci.">
        <title>The Reference Genome of the Halophytic Plant Eutrema salsugineum.</title>
        <authorList>
            <person name="Yang R."/>
            <person name="Jarvis D.E."/>
            <person name="Chen H."/>
            <person name="Beilstein M.A."/>
            <person name="Grimwood J."/>
            <person name="Jenkins J."/>
            <person name="Shu S."/>
            <person name="Prochnik S."/>
            <person name="Xin M."/>
            <person name="Ma C."/>
            <person name="Schmutz J."/>
            <person name="Wing R.A."/>
            <person name="Mitchell-Olds T."/>
            <person name="Schumaker K.S."/>
            <person name="Wang X."/>
        </authorList>
    </citation>
    <scope>NUCLEOTIDE SEQUENCE [LARGE SCALE GENOMIC DNA]</scope>
</reference>
<gene>
    <name evidence="4" type="ORF">EUTSA_v10019470mg</name>
</gene>
<sequence length="346" mass="40000">FWSLKTYQWHLGESELLLEAFHVILRYISEKTQRTSMEFMDYTSSDEENTYEFNPNDNYHEVPIENWYQEEVDYGETWRDDAYSDSDLSEDHAPEEMEPKPPDHCHMGHTTRLSSSQPWIEYNDNFYNCGSRSIYFSGKGNYLHWEEDLEDYFWDYNIPERDKPSYAIGTLTGEAYVVSITKIQHALGKTLNGLSTTPLARKASNPTHLLKPQATPQGKCSGLNKLFKLTCYRCKAQGHVAKFCPTRRATTKTESEQQNVSHDPQIIKSPQTGFPSIHTEIGQSDYLDSKTVLMHLPLSKSVEQNADQGQNMKQNKVIMCYPNAEKDEDDISFNLIQEEPPDYTLN</sequence>
<dbReference type="SMART" id="SM00343">
    <property type="entry name" value="ZnF_C2HC"/>
    <property type="match status" value="1"/>
</dbReference>
<dbReference type="SUPFAM" id="SSF57756">
    <property type="entry name" value="Retrovirus zinc finger-like domains"/>
    <property type="match status" value="1"/>
</dbReference>
<keyword evidence="1" id="KW-0479">Metal-binding</keyword>
<organism evidence="4 5">
    <name type="scientific">Eutrema salsugineum</name>
    <name type="common">Saltwater cress</name>
    <name type="synonym">Sisymbrium salsugineum</name>
    <dbReference type="NCBI Taxonomy" id="72664"/>
    <lineage>
        <taxon>Eukaryota</taxon>
        <taxon>Viridiplantae</taxon>
        <taxon>Streptophyta</taxon>
        <taxon>Embryophyta</taxon>
        <taxon>Tracheophyta</taxon>
        <taxon>Spermatophyta</taxon>
        <taxon>Magnoliopsida</taxon>
        <taxon>eudicotyledons</taxon>
        <taxon>Gunneridae</taxon>
        <taxon>Pentapetalae</taxon>
        <taxon>rosids</taxon>
        <taxon>malvids</taxon>
        <taxon>Brassicales</taxon>
        <taxon>Brassicaceae</taxon>
        <taxon>Eutremeae</taxon>
        <taxon>Eutrema</taxon>
    </lineage>
</organism>
<evidence type="ECO:0000259" key="3">
    <source>
        <dbReference type="PROSITE" id="PS50158"/>
    </source>
</evidence>
<dbReference type="PROSITE" id="PS50158">
    <property type="entry name" value="ZF_CCHC"/>
    <property type="match status" value="1"/>
</dbReference>
<feature type="domain" description="CCHC-type" evidence="3">
    <location>
        <begin position="231"/>
        <end position="245"/>
    </location>
</feature>
<evidence type="ECO:0000313" key="5">
    <source>
        <dbReference type="Proteomes" id="UP000030689"/>
    </source>
</evidence>
<dbReference type="Proteomes" id="UP000030689">
    <property type="component" value="Unassembled WGS sequence"/>
</dbReference>
<evidence type="ECO:0000256" key="1">
    <source>
        <dbReference type="PROSITE-ProRule" id="PRU00047"/>
    </source>
</evidence>
<evidence type="ECO:0000256" key="2">
    <source>
        <dbReference type="SAM" id="MobiDB-lite"/>
    </source>
</evidence>
<dbReference type="Gramene" id="ESQ28609">
    <property type="protein sequence ID" value="ESQ28609"/>
    <property type="gene ID" value="EUTSA_v10019470mg"/>
</dbReference>